<proteinExistence type="predicted"/>
<dbReference type="STRING" id="626523.GCWU000342_01669"/>
<protein>
    <submittedName>
        <fullName evidence="1">Uncharacterized protein</fullName>
    </submittedName>
</protein>
<accession>C4GCH6</accession>
<name>C4GCH6_9FIRM</name>
<evidence type="ECO:0000313" key="2">
    <source>
        <dbReference type="Proteomes" id="UP000003494"/>
    </source>
</evidence>
<gene>
    <name evidence="1" type="ORF">GCWU000342_01669</name>
</gene>
<dbReference type="HOGENOM" id="CLU_3066179_0_0_9"/>
<reference evidence="1" key="1">
    <citation type="submission" date="2009-04" db="EMBL/GenBank/DDBJ databases">
        <authorList>
            <person name="Weinstock G."/>
            <person name="Sodergren E."/>
            <person name="Clifton S."/>
            <person name="Fulton L."/>
            <person name="Fulton B."/>
            <person name="Courtney L."/>
            <person name="Fronick C."/>
            <person name="Harrison M."/>
            <person name="Strong C."/>
            <person name="Farmer C."/>
            <person name="Delahaunty K."/>
            <person name="Markovic C."/>
            <person name="Hall O."/>
            <person name="Minx P."/>
            <person name="Tomlinson C."/>
            <person name="Mitreva M."/>
            <person name="Nelson J."/>
            <person name="Hou S."/>
            <person name="Wollam A."/>
            <person name="Pepin K.H."/>
            <person name="Johnson M."/>
            <person name="Bhonagiri V."/>
            <person name="Nash W.E."/>
            <person name="Warren W."/>
            <person name="Chinwalla A."/>
            <person name="Mardis E.R."/>
            <person name="Wilson R.K."/>
        </authorList>
    </citation>
    <scope>NUCLEOTIDE SEQUENCE [LARGE SCALE GENOMIC DNA]</scope>
    <source>
        <strain evidence="1">DSM 14600</strain>
    </source>
</reference>
<keyword evidence="2" id="KW-1185">Reference proteome</keyword>
<organism evidence="1 2">
    <name type="scientific">Shuttleworthella satelles DSM 14600</name>
    <dbReference type="NCBI Taxonomy" id="626523"/>
    <lineage>
        <taxon>Bacteria</taxon>
        <taxon>Bacillati</taxon>
        <taxon>Bacillota</taxon>
        <taxon>Clostridia</taxon>
        <taxon>Lachnospirales</taxon>
        <taxon>Lachnospiraceae</taxon>
        <taxon>Shuttleworthella</taxon>
    </lineage>
</organism>
<comment type="caution">
    <text evidence="1">The sequence shown here is derived from an EMBL/GenBank/DDBJ whole genome shotgun (WGS) entry which is preliminary data.</text>
</comment>
<sequence>MSPSHQALMRFSFLSRHKRPPDTDSGLFVSLYTQARARTALAALALRCLSYCS</sequence>
<dbReference type="EMBL" id="ACIP02000004">
    <property type="protein sequence ID" value="EEP27675.1"/>
    <property type="molecule type" value="Genomic_DNA"/>
</dbReference>
<evidence type="ECO:0000313" key="1">
    <source>
        <dbReference type="EMBL" id="EEP27675.1"/>
    </source>
</evidence>
<dbReference type="AlphaFoldDB" id="C4GCH6"/>
<dbReference type="Proteomes" id="UP000003494">
    <property type="component" value="Unassembled WGS sequence"/>
</dbReference>